<dbReference type="GO" id="GO:0005525">
    <property type="term" value="F:GTP binding"/>
    <property type="evidence" value="ECO:0007669"/>
    <property type="project" value="UniProtKB-KW"/>
</dbReference>
<organism evidence="4">
    <name type="scientific">marine sediment metagenome</name>
    <dbReference type="NCBI Taxonomy" id="412755"/>
    <lineage>
        <taxon>unclassified sequences</taxon>
        <taxon>metagenomes</taxon>
        <taxon>ecological metagenomes</taxon>
    </lineage>
</organism>
<dbReference type="InterPro" id="IPR000795">
    <property type="entry name" value="T_Tr_GTP-bd_dom"/>
</dbReference>
<evidence type="ECO:0000259" key="3">
    <source>
        <dbReference type="PROSITE" id="PS51722"/>
    </source>
</evidence>
<dbReference type="AlphaFoldDB" id="A0A0F9BEN8"/>
<dbReference type="SUPFAM" id="SSF52540">
    <property type="entry name" value="P-loop containing nucleoside triphosphate hydrolases"/>
    <property type="match status" value="1"/>
</dbReference>
<dbReference type="Pfam" id="PF22042">
    <property type="entry name" value="EF-G_D2"/>
    <property type="match status" value="1"/>
</dbReference>
<dbReference type="GO" id="GO:0032790">
    <property type="term" value="P:ribosome disassembly"/>
    <property type="evidence" value="ECO:0007669"/>
    <property type="project" value="TreeGrafter"/>
</dbReference>
<dbReference type="GO" id="GO:0003924">
    <property type="term" value="F:GTPase activity"/>
    <property type="evidence" value="ECO:0007669"/>
    <property type="project" value="InterPro"/>
</dbReference>
<dbReference type="PROSITE" id="PS51722">
    <property type="entry name" value="G_TR_2"/>
    <property type="match status" value="1"/>
</dbReference>
<comment type="caution">
    <text evidence="4">The sequence shown here is derived from an EMBL/GenBank/DDBJ whole genome shotgun (WGS) entry which is preliminary data.</text>
</comment>
<gene>
    <name evidence="4" type="ORF">LCGC14_2537470</name>
</gene>
<feature type="domain" description="Tr-type G" evidence="3">
    <location>
        <begin position="5"/>
        <end position="276"/>
    </location>
</feature>
<dbReference type="CDD" id="cd04170">
    <property type="entry name" value="EF-G_bact"/>
    <property type="match status" value="1"/>
</dbReference>
<dbReference type="NCBIfam" id="TIGR00231">
    <property type="entry name" value="small_GTP"/>
    <property type="match status" value="1"/>
</dbReference>
<reference evidence="4" key="1">
    <citation type="journal article" date="2015" name="Nature">
        <title>Complex archaea that bridge the gap between prokaryotes and eukaryotes.</title>
        <authorList>
            <person name="Spang A."/>
            <person name="Saw J.H."/>
            <person name="Jorgensen S.L."/>
            <person name="Zaremba-Niedzwiedzka K."/>
            <person name="Martijn J."/>
            <person name="Lind A.E."/>
            <person name="van Eijk R."/>
            <person name="Schleper C."/>
            <person name="Guy L."/>
            <person name="Ettema T.J."/>
        </authorList>
    </citation>
    <scope>NUCLEOTIDE SEQUENCE</scope>
</reference>
<protein>
    <recommendedName>
        <fullName evidence="3">Tr-type G domain-containing protein</fullName>
    </recommendedName>
</protein>
<feature type="non-terminal residue" evidence="4">
    <location>
        <position position="383"/>
    </location>
</feature>
<dbReference type="InterPro" id="IPR009000">
    <property type="entry name" value="Transl_B-barrel_sf"/>
</dbReference>
<evidence type="ECO:0000256" key="1">
    <source>
        <dbReference type="ARBA" id="ARBA00022741"/>
    </source>
</evidence>
<dbReference type="EMBL" id="LAZR01041330">
    <property type="protein sequence ID" value="KKL12267.1"/>
    <property type="molecule type" value="Genomic_DNA"/>
</dbReference>
<dbReference type="Pfam" id="PF00009">
    <property type="entry name" value="GTP_EFTU"/>
    <property type="match status" value="1"/>
</dbReference>
<dbReference type="CDD" id="cd04088">
    <property type="entry name" value="EFG_mtEFG_II"/>
    <property type="match status" value="1"/>
</dbReference>
<name>A0A0F9BEN8_9ZZZZ</name>
<keyword evidence="1" id="KW-0547">Nucleotide-binding</keyword>
<dbReference type="InterPro" id="IPR005225">
    <property type="entry name" value="Small_GTP-bd"/>
</dbReference>
<dbReference type="PANTHER" id="PTHR43261:SF6">
    <property type="entry name" value="ELONGATION FACTOR G-LIKE PROTEIN"/>
    <property type="match status" value="1"/>
</dbReference>
<proteinExistence type="predicted"/>
<dbReference type="Gene3D" id="2.40.30.10">
    <property type="entry name" value="Translation factors"/>
    <property type="match status" value="1"/>
</dbReference>
<keyword evidence="2" id="KW-0342">GTP-binding</keyword>
<accession>A0A0F9BEN8</accession>
<evidence type="ECO:0000256" key="2">
    <source>
        <dbReference type="ARBA" id="ARBA00023134"/>
    </source>
</evidence>
<evidence type="ECO:0000313" key="4">
    <source>
        <dbReference type="EMBL" id="KKL12267.1"/>
    </source>
</evidence>
<dbReference type="SUPFAM" id="SSF50447">
    <property type="entry name" value="Translation proteins"/>
    <property type="match status" value="1"/>
</dbReference>
<dbReference type="InterPro" id="IPR053905">
    <property type="entry name" value="EF-G-like_DII"/>
</dbReference>
<dbReference type="PANTHER" id="PTHR43261">
    <property type="entry name" value="TRANSLATION ELONGATION FACTOR G-RELATED"/>
    <property type="match status" value="1"/>
</dbReference>
<dbReference type="Gene3D" id="3.40.50.300">
    <property type="entry name" value="P-loop containing nucleotide triphosphate hydrolases"/>
    <property type="match status" value="1"/>
</dbReference>
<sequence>MAEVEKIRNIALMGHGGCGKTSLAEAIAYHCKVTTRIGRVDDGTTICDSDQDERERKISIGASLLSCPWRDYKINLIDTPGYADFFGEVVGALRVVDSTVLILSASSGVEVGTEKVWDQTQQYSLPSIIFINKMDKENANFRNSLNLSRERLSPKVTPIQIPIGEGSSFKGIVDLLKNKAYTYSPGKVKEGDIPDELKEEAGNLREKLVESIAESNDALLERYLESGSLSEEEIREGLKKAIAARSVIPLLCGSALKDVGIELLLDIVGDSLPSPVNRGEIGGINPKNEEEEKRVPDESESFSCLVFKTKVEPHVGQMNFFRVYSGKVSSGEEVYNTISQNRERMGQLVIVQGREQKKVSEVRAGDMAIALKLKHTNTGDTLC</sequence>
<dbReference type="PRINTS" id="PR00315">
    <property type="entry name" value="ELONGATNFCT"/>
</dbReference>
<dbReference type="InterPro" id="IPR027417">
    <property type="entry name" value="P-loop_NTPase"/>
</dbReference>